<keyword evidence="3" id="KW-0540">Nuclease</keyword>
<dbReference type="Pfam" id="PF03372">
    <property type="entry name" value="Exo_endo_phos"/>
    <property type="match status" value="1"/>
</dbReference>
<dbReference type="PANTHER" id="PTHR14859:SF1">
    <property type="entry name" value="PGAP2-INTERACTING PROTEIN"/>
    <property type="match status" value="1"/>
</dbReference>
<evidence type="ECO:0000313" key="3">
    <source>
        <dbReference type="EMBL" id="WTW66261.1"/>
    </source>
</evidence>
<organism evidence="3">
    <name type="scientific">Streptomyces sp. NBC_00003</name>
    <dbReference type="NCBI Taxonomy" id="2903608"/>
    <lineage>
        <taxon>Bacteria</taxon>
        <taxon>Bacillati</taxon>
        <taxon>Actinomycetota</taxon>
        <taxon>Actinomycetes</taxon>
        <taxon>Kitasatosporales</taxon>
        <taxon>Streptomycetaceae</taxon>
        <taxon>Streptomyces</taxon>
    </lineage>
</organism>
<feature type="domain" description="Endonuclease/exonuclease/phosphatase" evidence="2">
    <location>
        <begin position="5"/>
        <end position="233"/>
    </location>
</feature>
<dbReference type="PANTHER" id="PTHR14859">
    <property type="entry name" value="CALCOFLUOR WHITE HYPERSENSITIVE PROTEIN PRECURSOR"/>
    <property type="match status" value="1"/>
</dbReference>
<sequence length="265" mass="29198">MARAVTLNIWGRGAAWRRRLPLIKAELVRLAPDFVGLQEVWRKGSRCQAEQIADALGYHVTYARACSVRNRATQGNALLSRAPVARYEVLPLPTPGVEPRSVLCAEVGSTTVLVTHLTWEWEHTHIRQQQVRFLAELVAGHAGRDVVVLGDLNAAPDTDEIRWLTRRMEDAWACGGRGPGHTYTPANGHARKAREPARRIDYILTAGLRAAHTELAFTTPHHSVRGRLWPSDHFGVVCDLASGPHSSRDTAAPAEGSTRISDPKV</sequence>
<accession>A0AAU2VGP5</accession>
<dbReference type="InterPro" id="IPR005135">
    <property type="entry name" value="Endo/exonuclease/phosphatase"/>
</dbReference>
<evidence type="ECO:0000256" key="1">
    <source>
        <dbReference type="SAM" id="MobiDB-lite"/>
    </source>
</evidence>
<keyword evidence="3" id="KW-0378">Hydrolase</keyword>
<dbReference type="GO" id="GO:0016020">
    <property type="term" value="C:membrane"/>
    <property type="evidence" value="ECO:0007669"/>
    <property type="project" value="GOC"/>
</dbReference>
<dbReference type="EMBL" id="CP108318">
    <property type="protein sequence ID" value="WTW66261.1"/>
    <property type="molecule type" value="Genomic_DNA"/>
</dbReference>
<proteinExistence type="predicted"/>
<dbReference type="InterPro" id="IPR036691">
    <property type="entry name" value="Endo/exonu/phosph_ase_sf"/>
</dbReference>
<feature type="region of interest" description="Disordered" evidence="1">
    <location>
        <begin position="244"/>
        <end position="265"/>
    </location>
</feature>
<dbReference type="InterPro" id="IPR051916">
    <property type="entry name" value="GPI-anchor_lipid_remodeler"/>
</dbReference>
<protein>
    <submittedName>
        <fullName evidence="3">Endonuclease/exonuclease/phosphatase family protein</fullName>
    </submittedName>
</protein>
<name>A0AAU2VGP5_9ACTN</name>
<keyword evidence="3" id="KW-0255">Endonuclease</keyword>
<reference evidence="3" key="1">
    <citation type="submission" date="2022-10" db="EMBL/GenBank/DDBJ databases">
        <title>The complete genomes of actinobacterial strains from the NBC collection.</title>
        <authorList>
            <person name="Joergensen T.S."/>
            <person name="Alvarez Arevalo M."/>
            <person name="Sterndorff E.B."/>
            <person name="Faurdal D."/>
            <person name="Vuksanovic O."/>
            <person name="Mourched A.-S."/>
            <person name="Charusanti P."/>
            <person name="Shaw S."/>
            <person name="Blin K."/>
            <person name="Weber T."/>
        </authorList>
    </citation>
    <scope>NUCLEOTIDE SEQUENCE</scope>
    <source>
        <strain evidence="3">NBC_00003</strain>
    </source>
</reference>
<evidence type="ECO:0000259" key="2">
    <source>
        <dbReference type="Pfam" id="PF03372"/>
    </source>
</evidence>
<dbReference type="SUPFAM" id="SSF56219">
    <property type="entry name" value="DNase I-like"/>
    <property type="match status" value="1"/>
</dbReference>
<dbReference type="AlphaFoldDB" id="A0AAU2VGP5"/>
<dbReference type="GO" id="GO:0004519">
    <property type="term" value="F:endonuclease activity"/>
    <property type="evidence" value="ECO:0007669"/>
    <property type="project" value="UniProtKB-KW"/>
</dbReference>
<dbReference type="Gene3D" id="3.60.10.10">
    <property type="entry name" value="Endonuclease/exonuclease/phosphatase"/>
    <property type="match status" value="1"/>
</dbReference>
<dbReference type="GO" id="GO:0006506">
    <property type="term" value="P:GPI anchor biosynthetic process"/>
    <property type="evidence" value="ECO:0007669"/>
    <property type="project" value="TreeGrafter"/>
</dbReference>
<gene>
    <name evidence="3" type="ORF">OG549_01130</name>
</gene>